<evidence type="ECO:0000313" key="2">
    <source>
        <dbReference type="Proteomes" id="UP000004810"/>
    </source>
</evidence>
<dbReference type="GO" id="GO:0008988">
    <property type="term" value="F:rRNA (adenine-N6-)-methyltransferase activity"/>
    <property type="evidence" value="ECO:0007669"/>
    <property type="project" value="InterPro"/>
</dbReference>
<dbReference type="InterPro" id="IPR039846">
    <property type="entry name" value="ZCCHC4"/>
</dbReference>
<dbReference type="AlphaFoldDB" id="J9A7E5"/>
<proteinExistence type="predicted"/>
<name>J9A7E5_WUCBA</name>
<dbReference type="GO" id="GO:0005730">
    <property type="term" value="C:nucleolus"/>
    <property type="evidence" value="ECO:0007669"/>
    <property type="project" value="TreeGrafter"/>
</dbReference>
<comment type="caution">
    <text evidence="1">The sequence shown here is derived from an EMBL/GenBank/DDBJ whole genome shotgun (WGS) entry which is preliminary data.</text>
</comment>
<dbReference type="PANTHER" id="PTHR13493:SF3">
    <property type="entry name" value="RRNA N6-ADENOSINE-METHYLTRANSFERASE ZCCHC4"/>
    <property type="match status" value="1"/>
</dbReference>
<dbReference type="PROSITE" id="PS00092">
    <property type="entry name" value="N6_MTASE"/>
    <property type="match status" value="1"/>
</dbReference>
<organism evidence="1 2">
    <name type="scientific">Wuchereria bancrofti</name>
    <dbReference type="NCBI Taxonomy" id="6293"/>
    <lineage>
        <taxon>Eukaryota</taxon>
        <taxon>Metazoa</taxon>
        <taxon>Ecdysozoa</taxon>
        <taxon>Nematoda</taxon>
        <taxon>Chromadorea</taxon>
        <taxon>Rhabditida</taxon>
        <taxon>Spirurina</taxon>
        <taxon>Spiruromorpha</taxon>
        <taxon>Filarioidea</taxon>
        <taxon>Onchocercidae</taxon>
        <taxon>Wuchereria</taxon>
    </lineage>
</organism>
<dbReference type="GO" id="GO:0003676">
    <property type="term" value="F:nucleic acid binding"/>
    <property type="evidence" value="ECO:0007669"/>
    <property type="project" value="InterPro"/>
</dbReference>
<dbReference type="EMBL" id="ADBV01025336">
    <property type="protein sequence ID" value="EJW69840.1"/>
    <property type="molecule type" value="Genomic_DNA"/>
</dbReference>
<dbReference type="GO" id="GO:0005737">
    <property type="term" value="C:cytoplasm"/>
    <property type="evidence" value="ECO:0007669"/>
    <property type="project" value="TreeGrafter"/>
</dbReference>
<gene>
    <name evidence="1" type="ORF">WUBG_19252</name>
</gene>
<dbReference type="InterPro" id="IPR002052">
    <property type="entry name" value="DNA_methylase_N6_adenine_CS"/>
</dbReference>
<reference evidence="2" key="1">
    <citation type="submission" date="2012-08" db="EMBL/GenBank/DDBJ databases">
        <title>The Genome Sequence of Wuchereria bancrofti.</title>
        <authorList>
            <person name="Nutman T.B."/>
            <person name="Fink D.L."/>
            <person name="Russ C."/>
            <person name="Young S."/>
            <person name="Zeng Q."/>
            <person name="Koehrsen M."/>
            <person name="Alvarado L."/>
            <person name="Berlin A."/>
            <person name="Chapman S.B."/>
            <person name="Chen Z."/>
            <person name="Freedman E."/>
            <person name="Gellesch M."/>
            <person name="Goldberg J."/>
            <person name="Griggs A."/>
            <person name="Gujja S."/>
            <person name="Heilman E.R."/>
            <person name="Heiman D."/>
            <person name="Hepburn T."/>
            <person name="Howarth C."/>
            <person name="Jen D."/>
            <person name="Larson L."/>
            <person name="Lewis B."/>
            <person name="Mehta T."/>
            <person name="Park D."/>
            <person name="Pearson M."/>
            <person name="Roberts A."/>
            <person name="Saif S."/>
            <person name="Shea T."/>
            <person name="Shenoy N."/>
            <person name="Sisk P."/>
            <person name="Stolte C."/>
            <person name="Sykes S."/>
            <person name="Walk T."/>
            <person name="White J."/>
            <person name="Yandava C."/>
            <person name="Haas B."/>
            <person name="Henn M.R."/>
            <person name="Nusbaum C."/>
            <person name="Birren B."/>
        </authorList>
    </citation>
    <scope>NUCLEOTIDE SEQUENCE [LARGE SCALE GENOMIC DNA]</scope>
    <source>
        <strain evidence="2">NA</strain>
    </source>
</reference>
<sequence length="82" mass="9373">MLANHFYDPISITKLTTFFGSVHRLVIVCDPPFGVFIEALTNSIEKLREQFFTSSTGKLNNVGARILLFFQFSLEDVFLKLQ</sequence>
<dbReference type="PANTHER" id="PTHR13493">
    <property type="entry name" value="ZINC FINGER CCHC DOMAIN-CONTAINING"/>
    <property type="match status" value="1"/>
</dbReference>
<protein>
    <submittedName>
        <fullName evidence="1">Uncharacterized protein</fullName>
    </submittedName>
</protein>
<evidence type="ECO:0000313" key="1">
    <source>
        <dbReference type="EMBL" id="EJW69840.1"/>
    </source>
</evidence>
<dbReference type="Proteomes" id="UP000004810">
    <property type="component" value="Unassembled WGS sequence"/>
</dbReference>
<accession>J9A7E5</accession>